<feature type="active site" evidence="10 12">
    <location>
        <position position="569"/>
    </location>
</feature>
<comment type="function">
    <text evidence="2 10">Forms oxaloacetate, a four-carbon dicarboxylic acid source for the tricarboxylic acid cycle.</text>
</comment>
<comment type="cofactor">
    <cofactor evidence="1 10">
        <name>Mg(2+)</name>
        <dbReference type="ChEBI" id="CHEBI:18420"/>
    </cofactor>
</comment>
<evidence type="ECO:0000256" key="12">
    <source>
        <dbReference type="PROSITE-ProRule" id="PRU10112"/>
    </source>
</evidence>
<dbReference type="GO" id="GO:0006099">
    <property type="term" value="P:tricarboxylic acid cycle"/>
    <property type="evidence" value="ECO:0007669"/>
    <property type="project" value="InterPro"/>
</dbReference>
<dbReference type="GO" id="GO:0006107">
    <property type="term" value="P:oxaloacetate metabolic process"/>
    <property type="evidence" value="ECO:0007669"/>
    <property type="project" value="UniProtKB-UniRule"/>
</dbReference>
<evidence type="ECO:0000256" key="10">
    <source>
        <dbReference type="HAMAP-Rule" id="MF_00595"/>
    </source>
</evidence>
<keyword evidence="7 10" id="KW-0456">Lyase</keyword>
<dbReference type="SUPFAM" id="SSF51621">
    <property type="entry name" value="Phosphoenolpyruvate/pyruvate domain"/>
    <property type="match status" value="1"/>
</dbReference>
<accession>A0A5Q2RM93</accession>
<dbReference type="KEGG" id="atq:GH723_03870"/>
<dbReference type="PANTHER" id="PTHR30523">
    <property type="entry name" value="PHOSPHOENOLPYRUVATE CARBOXYLASE"/>
    <property type="match status" value="1"/>
</dbReference>
<dbReference type="InterPro" id="IPR018129">
    <property type="entry name" value="PEP_COase_Lys_AS"/>
</dbReference>
<evidence type="ECO:0000256" key="3">
    <source>
        <dbReference type="ARBA" id="ARBA00008346"/>
    </source>
</evidence>
<evidence type="ECO:0000256" key="2">
    <source>
        <dbReference type="ARBA" id="ARBA00003670"/>
    </source>
</evidence>
<evidence type="ECO:0000256" key="1">
    <source>
        <dbReference type="ARBA" id="ARBA00001946"/>
    </source>
</evidence>
<dbReference type="InterPro" id="IPR033129">
    <property type="entry name" value="PEPCASE_His_AS"/>
</dbReference>
<evidence type="ECO:0000313" key="13">
    <source>
        <dbReference type="EMBL" id="QGG94305.1"/>
    </source>
</evidence>
<dbReference type="Pfam" id="PF00311">
    <property type="entry name" value="PEPcase"/>
    <property type="match status" value="1"/>
</dbReference>
<dbReference type="PANTHER" id="PTHR30523:SF6">
    <property type="entry name" value="PHOSPHOENOLPYRUVATE CARBOXYLASE"/>
    <property type="match status" value="1"/>
</dbReference>
<gene>
    <name evidence="10" type="primary">ppc</name>
    <name evidence="13" type="ORF">GH723_03870</name>
</gene>
<dbReference type="InterPro" id="IPR021135">
    <property type="entry name" value="PEP_COase"/>
</dbReference>
<dbReference type="HAMAP" id="MF_00595">
    <property type="entry name" value="PEPcase_type1"/>
    <property type="match status" value="1"/>
</dbReference>
<dbReference type="GO" id="GO:0008964">
    <property type="term" value="F:phosphoenolpyruvate carboxylase activity"/>
    <property type="evidence" value="ECO:0007669"/>
    <property type="project" value="UniProtKB-UniRule"/>
</dbReference>
<comment type="subunit">
    <text evidence="10">Homotetramer.</text>
</comment>
<dbReference type="Proteomes" id="UP000334019">
    <property type="component" value="Chromosome"/>
</dbReference>
<dbReference type="InterPro" id="IPR015813">
    <property type="entry name" value="Pyrv/PenolPyrv_kinase-like_dom"/>
</dbReference>
<organism evidence="13 14">
    <name type="scientific">Actinomarinicola tropica</name>
    <dbReference type="NCBI Taxonomy" id="2789776"/>
    <lineage>
        <taxon>Bacteria</taxon>
        <taxon>Bacillati</taxon>
        <taxon>Actinomycetota</taxon>
        <taxon>Acidimicrobiia</taxon>
        <taxon>Acidimicrobiales</taxon>
        <taxon>Iamiaceae</taxon>
        <taxon>Actinomarinicola</taxon>
    </lineage>
</organism>
<dbReference type="EC" id="4.1.1.31" evidence="4 10"/>
<keyword evidence="8 10" id="KW-0120">Carbon dioxide fixation</keyword>
<dbReference type="Gene3D" id="1.20.1440.90">
    <property type="entry name" value="Phosphoenolpyruvate/pyruvate domain"/>
    <property type="match status" value="1"/>
</dbReference>
<name>A0A5Q2RM93_9ACTN</name>
<evidence type="ECO:0000256" key="8">
    <source>
        <dbReference type="ARBA" id="ARBA00023300"/>
    </source>
</evidence>
<dbReference type="PRINTS" id="PR00150">
    <property type="entry name" value="PEPCARBXLASE"/>
</dbReference>
<keyword evidence="6 10" id="KW-0460">Magnesium</keyword>
<dbReference type="NCBIfam" id="NF000584">
    <property type="entry name" value="PRK00009.1"/>
    <property type="match status" value="1"/>
</dbReference>
<dbReference type="PROSITE" id="PS00781">
    <property type="entry name" value="PEPCASE_1"/>
    <property type="match status" value="1"/>
</dbReference>
<dbReference type="InterPro" id="IPR022805">
    <property type="entry name" value="PEP_COase_bac/pln-type"/>
</dbReference>
<dbReference type="GO" id="GO:0005829">
    <property type="term" value="C:cytosol"/>
    <property type="evidence" value="ECO:0007669"/>
    <property type="project" value="TreeGrafter"/>
</dbReference>
<sequence>MDDVDAALRSDIRRLGDELGRALVRQGGQDLLDAVEEIRQLSRRADEGDAAAGRELADRLAAAGALDAILYARAFTTYFHLATVAEQAHRVSLTNRPEDGGRGWMRATFERIADAGLPADELADAVASLEVRPVLTAHPTESSRRSVLTKLADLAELLDRRHDPRLGDDEHERLDRRAAELIDLLWVTDELRVNAPRPTDEAQSALYYAESVLWNVLPDLLVDLEAHLARAGVELPLDAQPLRFGTWVGGDRDGNPNVTPEVTSAVLAWMHDRGLLLIERALADLITELSPSSLIVGDDPELVASLEADRAALPEVWERLAHLNAEEPYRLKLSYCRERVLNTRERHRTGTPHRPGVDYRDATELLAELDLVRRSLRERAGHLAVGRLDGVRRVVAASGFHLAEMDVRDHSRNLHTLVEELCQLNGIDYPSDDEGRSDLLDGELAGARPLSSLTTEVSPTATRVARTFSVIRDALDRYGDDVIRTFIVSMTRGPSDVLAAVVAARESGLVDVPRGVARLSFVPLLETIDELLDADRIVGDLLSTPSYREVVRARGDVQEVMLGYSDSNKDGGIVTSQWSIQRAIRMLRDVAQEHGVRLRLFHGRGGSVGRGGGPAHQAILAQPYGAVEGAVKLTEQGEVISDKYLLPHLARHNAELLVAATLEATVLHTTSRQEESTLAGYDEVMDVTSDAARAAYRRLVDDPSLVDYFLTSTPVQELGRLNIGSRPASRPEANAGLDALRAIPWVFGWTQSRQIVPGWFGVGTGLAAARDAGHGDRLRQMARDWWFLRALLSNVEMTLAKTDLGIARRYVEALVPTEHRHLLDVIEDEHARTVEQLAWVTEGRGPLSEHPVLQRTLDVRDRYLHPMHALQVELLSRTRRTTETDPVTDRALLLTIDGIAAGLRNTG</sequence>
<evidence type="ECO:0000256" key="4">
    <source>
        <dbReference type="ARBA" id="ARBA00012305"/>
    </source>
</evidence>
<dbReference type="RefSeq" id="WP_153758411.1">
    <property type="nucleotide sequence ID" value="NZ_CP045851.1"/>
</dbReference>
<proteinExistence type="inferred from homology"/>
<comment type="similarity">
    <text evidence="3 10">Belongs to the PEPCase type 1 family.</text>
</comment>
<evidence type="ECO:0000313" key="14">
    <source>
        <dbReference type="Proteomes" id="UP000334019"/>
    </source>
</evidence>
<dbReference type="EMBL" id="CP045851">
    <property type="protein sequence ID" value="QGG94305.1"/>
    <property type="molecule type" value="Genomic_DNA"/>
</dbReference>
<comment type="catalytic activity">
    <reaction evidence="9 10">
        <text>oxaloacetate + phosphate = phosphoenolpyruvate + hydrogencarbonate</text>
        <dbReference type="Rhea" id="RHEA:28370"/>
        <dbReference type="ChEBI" id="CHEBI:16452"/>
        <dbReference type="ChEBI" id="CHEBI:17544"/>
        <dbReference type="ChEBI" id="CHEBI:43474"/>
        <dbReference type="ChEBI" id="CHEBI:58702"/>
        <dbReference type="EC" id="4.1.1.31"/>
    </reaction>
</comment>
<evidence type="ECO:0000256" key="7">
    <source>
        <dbReference type="ARBA" id="ARBA00023239"/>
    </source>
</evidence>
<keyword evidence="14" id="KW-1185">Reference proteome</keyword>
<reference evidence="13 14" key="1">
    <citation type="submission" date="2019-11" db="EMBL/GenBank/DDBJ databases">
        <authorList>
            <person name="He Y."/>
        </authorList>
    </citation>
    <scope>NUCLEOTIDE SEQUENCE [LARGE SCALE GENOMIC DNA]</scope>
    <source>
        <strain evidence="13 14">SCSIO 58843</strain>
    </source>
</reference>
<evidence type="ECO:0000256" key="5">
    <source>
        <dbReference type="ARBA" id="ARBA00022419"/>
    </source>
</evidence>
<dbReference type="GO" id="GO:0015977">
    <property type="term" value="P:carbon fixation"/>
    <property type="evidence" value="ECO:0007669"/>
    <property type="project" value="UniProtKB-UniRule"/>
</dbReference>
<evidence type="ECO:0000256" key="6">
    <source>
        <dbReference type="ARBA" id="ARBA00022842"/>
    </source>
</evidence>
<dbReference type="GO" id="GO:0000287">
    <property type="term" value="F:magnesium ion binding"/>
    <property type="evidence" value="ECO:0007669"/>
    <property type="project" value="UniProtKB-UniRule"/>
</dbReference>
<feature type="active site" evidence="10 11">
    <location>
        <position position="138"/>
    </location>
</feature>
<keyword evidence="13" id="KW-0670">Pyruvate</keyword>
<dbReference type="PROSITE" id="PS00393">
    <property type="entry name" value="PEPCASE_2"/>
    <property type="match status" value="1"/>
</dbReference>
<protein>
    <recommendedName>
        <fullName evidence="5 10">Phosphoenolpyruvate carboxylase</fullName>
        <shortName evidence="10">PEPC</shortName>
        <shortName evidence="10">PEPCase</shortName>
        <ecNumber evidence="4 10">4.1.1.31</ecNumber>
    </recommendedName>
</protein>
<evidence type="ECO:0000256" key="11">
    <source>
        <dbReference type="PROSITE-ProRule" id="PRU10111"/>
    </source>
</evidence>
<evidence type="ECO:0000256" key="9">
    <source>
        <dbReference type="ARBA" id="ARBA00048995"/>
    </source>
</evidence>
<dbReference type="AlphaFoldDB" id="A0A5Q2RM93"/>